<dbReference type="OrthoDB" id="2020857at2759"/>
<proteinExistence type="inferred from homology"/>
<evidence type="ECO:0000256" key="6">
    <source>
        <dbReference type="ARBA" id="ARBA00023242"/>
    </source>
</evidence>
<dbReference type="InterPro" id="IPR011598">
    <property type="entry name" value="bHLH_dom"/>
</dbReference>
<feature type="region of interest" description="Disordered" evidence="7">
    <location>
        <begin position="327"/>
        <end position="359"/>
    </location>
</feature>
<evidence type="ECO:0000256" key="3">
    <source>
        <dbReference type="ARBA" id="ARBA00023015"/>
    </source>
</evidence>
<dbReference type="Proteomes" id="UP000652761">
    <property type="component" value="Unassembled WGS sequence"/>
</dbReference>
<dbReference type="GO" id="GO:0000981">
    <property type="term" value="F:DNA-binding transcription factor activity, RNA polymerase II-specific"/>
    <property type="evidence" value="ECO:0007669"/>
    <property type="project" value="TreeGrafter"/>
</dbReference>
<feature type="compositionally biased region" description="Polar residues" evidence="7">
    <location>
        <begin position="272"/>
        <end position="290"/>
    </location>
</feature>
<feature type="region of interest" description="Disordered" evidence="7">
    <location>
        <begin position="1"/>
        <end position="70"/>
    </location>
</feature>
<feature type="region of interest" description="Disordered" evidence="7">
    <location>
        <begin position="262"/>
        <end position="296"/>
    </location>
</feature>
<feature type="domain" description="BHLH" evidence="8">
    <location>
        <begin position="354"/>
        <end position="403"/>
    </location>
</feature>
<keyword evidence="3" id="KW-0805">Transcription regulation</keyword>
<keyword evidence="10" id="KW-1185">Reference proteome</keyword>
<keyword evidence="6" id="KW-0539">Nucleus</keyword>
<accession>A0A843X5I4</accession>
<evidence type="ECO:0000256" key="7">
    <source>
        <dbReference type="SAM" id="MobiDB-lite"/>
    </source>
</evidence>
<dbReference type="InterPro" id="IPR036638">
    <property type="entry name" value="HLH_DNA-bd_sf"/>
</dbReference>
<evidence type="ECO:0000313" key="9">
    <source>
        <dbReference type="EMBL" id="MQM13044.1"/>
    </source>
</evidence>
<evidence type="ECO:0000256" key="1">
    <source>
        <dbReference type="ARBA" id="ARBA00004123"/>
    </source>
</evidence>
<keyword evidence="4" id="KW-0238">DNA-binding</keyword>
<dbReference type="GO" id="GO:0005634">
    <property type="term" value="C:nucleus"/>
    <property type="evidence" value="ECO:0007669"/>
    <property type="project" value="UniProtKB-SubCell"/>
</dbReference>
<evidence type="ECO:0000256" key="2">
    <source>
        <dbReference type="ARBA" id="ARBA00005510"/>
    </source>
</evidence>
<feature type="compositionally biased region" description="Low complexity" evidence="7">
    <location>
        <begin position="38"/>
        <end position="57"/>
    </location>
</feature>
<evidence type="ECO:0000259" key="8">
    <source>
        <dbReference type="PROSITE" id="PS50888"/>
    </source>
</evidence>
<protein>
    <recommendedName>
        <fullName evidence="8">BHLH domain-containing protein</fullName>
    </recommendedName>
</protein>
<feature type="compositionally biased region" description="Low complexity" evidence="7">
    <location>
        <begin position="17"/>
        <end position="31"/>
    </location>
</feature>
<dbReference type="Gene3D" id="4.10.280.10">
    <property type="entry name" value="Helix-loop-helix DNA-binding domain"/>
    <property type="match status" value="1"/>
</dbReference>
<evidence type="ECO:0000256" key="4">
    <source>
        <dbReference type="ARBA" id="ARBA00023125"/>
    </source>
</evidence>
<evidence type="ECO:0000313" key="10">
    <source>
        <dbReference type="Proteomes" id="UP000652761"/>
    </source>
</evidence>
<dbReference type="Pfam" id="PF00010">
    <property type="entry name" value="HLH"/>
    <property type="match status" value="1"/>
</dbReference>
<name>A0A843X5I4_COLES</name>
<comment type="caution">
    <text evidence="9">The sequence shown here is derived from an EMBL/GenBank/DDBJ whole genome shotgun (WGS) entry which is preliminary data.</text>
</comment>
<dbReference type="SUPFAM" id="SSF47459">
    <property type="entry name" value="HLH, helix-loop-helix DNA-binding domain"/>
    <property type="match status" value="1"/>
</dbReference>
<keyword evidence="5" id="KW-0804">Transcription</keyword>
<evidence type="ECO:0000256" key="5">
    <source>
        <dbReference type="ARBA" id="ARBA00023163"/>
    </source>
</evidence>
<dbReference type="InterPro" id="IPR045843">
    <property type="entry name" value="IND-like"/>
</dbReference>
<gene>
    <name evidence="9" type="ORF">Taro_045968</name>
</gene>
<reference evidence="9" key="1">
    <citation type="submission" date="2017-07" db="EMBL/GenBank/DDBJ databases">
        <title>Taro Niue Genome Assembly and Annotation.</title>
        <authorList>
            <person name="Atibalentja N."/>
            <person name="Keating K."/>
            <person name="Fields C.J."/>
        </authorList>
    </citation>
    <scope>NUCLEOTIDE SEQUENCE</scope>
    <source>
        <strain evidence="9">Niue_2</strain>
        <tissue evidence="9">Leaf</tissue>
    </source>
</reference>
<dbReference type="GO" id="GO:0046983">
    <property type="term" value="F:protein dimerization activity"/>
    <property type="evidence" value="ECO:0007669"/>
    <property type="project" value="InterPro"/>
</dbReference>
<feature type="compositionally biased region" description="Low complexity" evidence="7">
    <location>
        <begin position="327"/>
        <end position="344"/>
    </location>
</feature>
<dbReference type="FunFam" id="4.10.280.10:FF:000017">
    <property type="entry name" value="Transcription factor bHLH66"/>
    <property type="match status" value="1"/>
</dbReference>
<dbReference type="GO" id="GO:0000978">
    <property type="term" value="F:RNA polymerase II cis-regulatory region sequence-specific DNA binding"/>
    <property type="evidence" value="ECO:0007669"/>
    <property type="project" value="TreeGrafter"/>
</dbReference>
<dbReference type="EMBL" id="NMUH01005541">
    <property type="protein sequence ID" value="MQM13044.1"/>
    <property type="molecule type" value="Genomic_DNA"/>
</dbReference>
<organism evidence="9 10">
    <name type="scientific">Colocasia esculenta</name>
    <name type="common">Wild taro</name>
    <name type="synonym">Arum esculentum</name>
    <dbReference type="NCBI Taxonomy" id="4460"/>
    <lineage>
        <taxon>Eukaryota</taxon>
        <taxon>Viridiplantae</taxon>
        <taxon>Streptophyta</taxon>
        <taxon>Embryophyta</taxon>
        <taxon>Tracheophyta</taxon>
        <taxon>Spermatophyta</taxon>
        <taxon>Magnoliopsida</taxon>
        <taxon>Liliopsida</taxon>
        <taxon>Araceae</taxon>
        <taxon>Aroideae</taxon>
        <taxon>Colocasieae</taxon>
        <taxon>Colocasia</taxon>
    </lineage>
</organism>
<sequence length="581" mass="60511">MKEDIRCPPLGLPLPPTTTTSPSPSKKQTLPAWAAPQSQRSLTRSSAASRAMQPSGGDMPGMPPSMMNGSAPQVALHELHNGQRQLAPGSALQDYDHSAAAAHDDFFDQMLSSLPWVDLNPANSKSPWDLASSNGGKPAMEEQAAGVEGLHYAAASYDDSVLLASRLRQHQISGPGGGGPPRLGKPAVPHQLNHASQQQHMLVAGMGRSAVESGLLPLPLSLGSGDSADSRLLLDRSRGDVDASFKTFASAVVGDGLFNRFGGAPQRASPPATGNQQSFHQPQSSQMGTSPSPPGISRKTLTFSVFGVAWGSLLQVGAVASQNLGTTAGQAPAAGSAAGGSAPPRQRMRARRGQATDPHSIAERLRRERIAERMKALQELVPNANKTDKASMLDEIIDYVKFLQLQVKASPSILHALLPLPPAMILCQVLSMSRLGGAAAVVPLVADMTSELSTQLWWCWARAQASAGRGSAAGQAAAGGDGLTATEHQVAKLMEDDIGTAMQYLQGKGLCLMPISLASAISATAGHHRAGALPNGAGGNNNQNGNLLVSHADAPSSPSMSVLTIYAPPRDTLWRDTALPN</sequence>
<dbReference type="PROSITE" id="PS50888">
    <property type="entry name" value="BHLH"/>
    <property type="match status" value="1"/>
</dbReference>
<comment type="similarity">
    <text evidence="2">Belongs to the bHLH protein family.</text>
</comment>
<comment type="subcellular location">
    <subcellularLocation>
        <location evidence="1">Nucleus</location>
    </subcellularLocation>
</comment>
<dbReference type="GO" id="GO:0080147">
    <property type="term" value="P:root hair cell development"/>
    <property type="evidence" value="ECO:0007669"/>
    <property type="project" value="UniProtKB-ARBA"/>
</dbReference>
<dbReference type="AlphaFoldDB" id="A0A843X5I4"/>
<dbReference type="PANTHER" id="PTHR16223">
    <property type="entry name" value="TRANSCRIPTION FACTOR BHLH83-RELATED"/>
    <property type="match status" value="1"/>
</dbReference>
<dbReference type="SMART" id="SM00353">
    <property type="entry name" value="HLH"/>
    <property type="match status" value="1"/>
</dbReference>
<dbReference type="PANTHER" id="PTHR16223:SF268">
    <property type="entry name" value="SPERMATOGENESIS- AND OOGENESIS-SPECIFIC BASIC HELIX-LOOP-HELIX-CONTAINING PROTEIN 2"/>
    <property type="match status" value="1"/>
</dbReference>